<reference evidence="1 2" key="1">
    <citation type="submission" date="2024-04" db="EMBL/GenBank/DDBJ databases">
        <title>Novel genus in family Flammeovirgaceae.</title>
        <authorList>
            <person name="Nguyen T.H."/>
            <person name="Vuong T.Q."/>
            <person name="Le H."/>
            <person name="Kim S.-G."/>
        </authorList>
    </citation>
    <scope>NUCLEOTIDE SEQUENCE [LARGE SCALE GENOMIC DNA]</scope>
    <source>
        <strain evidence="1 2">JCM 23209</strain>
    </source>
</reference>
<accession>A0AAW9SD60</accession>
<evidence type="ECO:0000313" key="2">
    <source>
        <dbReference type="Proteomes" id="UP001403385"/>
    </source>
</evidence>
<sequence>MTGQIIGSLGGTGIIPEDWMDKYKQLKISKLIEQLTNNWNF</sequence>
<protein>
    <submittedName>
        <fullName evidence="1">Uncharacterized protein</fullName>
    </submittedName>
</protein>
<dbReference type="Proteomes" id="UP001403385">
    <property type="component" value="Unassembled WGS sequence"/>
</dbReference>
<name>A0AAW9SD60_9BACT</name>
<dbReference type="EMBL" id="JBDKWZ010000026">
    <property type="protein sequence ID" value="MEN7551753.1"/>
    <property type="molecule type" value="Genomic_DNA"/>
</dbReference>
<dbReference type="AlphaFoldDB" id="A0AAW9SD60"/>
<gene>
    <name evidence="1" type="ORF">AAG747_27810</name>
</gene>
<keyword evidence="2" id="KW-1185">Reference proteome</keyword>
<dbReference type="RefSeq" id="WP_346824532.1">
    <property type="nucleotide sequence ID" value="NZ_JBDKWZ010000026.1"/>
</dbReference>
<evidence type="ECO:0000313" key="1">
    <source>
        <dbReference type="EMBL" id="MEN7551753.1"/>
    </source>
</evidence>
<organism evidence="1 2">
    <name type="scientific">Rapidithrix thailandica</name>
    <dbReference type="NCBI Taxonomy" id="413964"/>
    <lineage>
        <taxon>Bacteria</taxon>
        <taxon>Pseudomonadati</taxon>
        <taxon>Bacteroidota</taxon>
        <taxon>Cytophagia</taxon>
        <taxon>Cytophagales</taxon>
        <taxon>Flammeovirgaceae</taxon>
        <taxon>Rapidithrix</taxon>
    </lineage>
</organism>
<comment type="caution">
    <text evidence="1">The sequence shown here is derived from an EMBL/GenBank/DDBJ whole genome shotgun (WGS) entry which is preliminary data.</text>
</comment>
<proteinExistence type="predicted"/>